<evidence type="ECO:0000256" key="4">
    <source>
        <dbReference type="ARBA" id="ARBA00022989"/>
    </source>
</evidence>
<dbReference type="InterPro" id="IPR000425">
    <property type="entry name" value="MIP"/>
</dbReference>
<dbReference type="EMBL" id="HBIC01021869">
    <property type="protein sequence ID" value="CAE0282099.1"/>
    <property type="molecule type" value="Transcribed_RNA"/>
</dbReference>
<feature type="transmembrane region" description="Helical" evidence="8">
    <location>
        <begin position="76"/>
        <end position="98"/>
    </location>
</feature>
<feature type="transmembrane region" description="Helical" evidence="8">
    <location>
        <begin position="255"/>
        <end position="277"/>
    </location>
</feature>
<dbReference type="Pfam" id="PF00230">
    <property type="entry name" value="MIP"/>
    <property type="match status" value="1"/>
</dbReference>
<evidence type="ECO:0000256" key="8">
    <source>
        <dbReference type="SAM" id="Phobius"/>
    </source>
</evidence>
<feature type="transmembrane region" description="Helical" evidence="8">
    <location>
        <begin position="197"/>
        <end position="220"/>
    </location>
</feature>
<organism evidence="9">
    <name type="scientific">Spumella elongata</name>
    <dbReference type="NCBI Taxonomy" id="89044"/>
    <lineage>
        <taxon>Eukaryota</taxon>
        <taxon>Sar</taxon>
        <taxon>Stramenopiles</taxon>
        <taxon>Ochrophyta</taxon>
        <taxon>Chrysophyceae</taxon>
        <taxon>Chromulinales</taxon>
        <taxon>Chromulinaceae</taxon>
        <taxon>Spumella</taxon>
    </lineage>
</organism>
<dbReference type="PANTHER" id="PTHR19139:SF199">
    <property type="entry name" value="MIP17260P"/>
    <property type="match status" value="1"/>
</dbReference>
<evidence type="ECO:0000256" key="6">
    <source>
        <dbReference type="RuleBase" id="RU000477"/>
    </source>
</evidence>
<dbReference type="PANTHER" id="PTHR19139">
    <property type="entry name" value="AQUAPORIN TRANSPORTER"/>
    <property type="match status" value="1"/>
</dbReference>
<dbReference type="Gene3D" id="1.20.1080.10">
    <property type="entry name" value="Glycerol uptake facilitator protein"/>
    <property type="match status" value="1"/>
</dbReference>
<protein>
    <recommendedName>
        <fullName evidence="10">Aquaporin</fullName>
    </recommendedName>
</protein>
<dbReference type="InterPro" id="IPR023271">
    <property type="entry name" value="Aquaporin-like"/>
</dbReference>
<feature type="transmembrane region" description="Helical" evidence="8">
    <location>
        <begin position="118"/>
        <end position="144"/>
    </location>
</feature>
<evidence type="ECO:0000313" key="9">
    <source>
        <dbReference type="EMBL" id="CAE0282099.1"/>
    </source>
</evidence>
<feature type="transmembrane region" description="Helical" evidence="8">
    <location>
        <begin position="297"/>
        <end position="317"/>
    </location>
</feature>
<dbReference type="GO" id="GO:0005886">
    <property type="term" value="C:plasma membrane"/>
    <property type="evidence" value="ECO:0007669"/>
    <property type="project" value="TreeGrafter"/>
</dbReference>
<comment type="similarity">
    <text evidence="2 6">Belongs to the MIP/aquaporin (TC 1.A.8) family.</text>
</comment>
<keyword evidence="3 6" id="KW-0812">Transmembrane</keyword>
<feature type="region of interest" description="Disordered" evidence="7">
    <location>
        <begin position="352"/>
        <end position="372"/>
    </location>
</feature>
<evidence type="ECO:0000256" key="2">
    <source>
        <dbReference type="ARBA" id="ARBA00006175"/>
    </source>
</evidence>
<evidence type="ECO:0000256" key="3">
    <source>
        <dbReference type="ARBA" id="ARBA00022692"/>
    </source>
</evidence>
<reference evidence="9" key="1">
    <citation type="submission" date="2021-01" db="EMBL/GenBank/DDBJ databases">
        <authorList>
            <person name="Corre E."/>
            <person name="Pelletier E."/>
            <person name="Niang G."/>
            <person name="Scheremetjew M."/>
            <person name="Finn R."/>
            <person name="Kale V."/>
            <person name="Holt S."/>
            <person name="Cochrane G."/>
            <person name="Meng A."/>
            <person name="Brown T."/>
            <person name="Cohen L."/>
        </authorList>
    </citation>
    <scope>NUCLEOTIDE SEQUENCE</scope>
    <source>
        <strain evidence="9">CCAP 955/1</strain>
    </source>
</reference>
<evidence type="ECO:0000256" key="5">
    <source>
        <dbReference type="ARBA" id="ARBA00023136"/>
    </source>
</evidence>
<evidence type="ECO:0008006" key="10">
    <source>
        <dbReference type="Google" id="ProtNLM"/>
    </source>
</evidence>
<accession>A0A7S3M490</accession>
<feature type="transmembrane region" description="Helical" evidence="8">
    <location>
        <begin position="156"/>
        <end position="177"/>
    </location>
</feature>
<dbReference type="PRINTS" id="PR00783">
    <property type="entry name" value="MINTRINSICP"/>
</dbReference>
<evidence type="ECO:0000256" key="7">
    <source>
        <dbReference type="SAM" id="MobiDB-lite"/>
    </source>
</evidence>
<name>A0A7S3M490_9STRA</name>
<gene>
    <name evidence="9" type="ORF">SELO1098_LOCUS10933</name>
</gene>
<dbReference type="InterPro" id="IPR034294">
    <property type="entry name" value="Aquaporin_transptr"/>
</dbReference>
<keyword evidence="5 8" id="KW-0472">Membrane</keyword>
<evidence type="ECO:0000256" key="1">
    <source>
        <dbReference type="ARBA" id="ARBA00004141"/>
    </source>
</evidence>
<dbReference type="SUPFAM" id="SSF81338">
    <property type="entry name" value="Aquaporin-like"/>
    <property type="match status" value="1"/>
</dbReference>
<dbReference type="AlphaFoldDB" id="A0A7S3M490"/>
<dbReference type="GO" id="GO:0015250">
    <property type="term" value="F:water channel activity"/>
    <property type="evidence" value="ECO:0007669"/>
    <property type="project" value="TreeGrafter"/>
</dbReference>
<sequence>MAQNFPMVQAMKRMSAHTEAPPPETPLNNYLVNTVRENEEKKDTEDAVLESVIQNQVLRDRSPEAKKGRRQMLMRAVYGEFMATLLFFCPIFLVIVHGHESNWTGEGTTLAAAMVTGFQGIGLSFAFSGISGAILNPAVSFALWATGKLSNRRACYYILVQLGASVLAMIIVTFMFSGPMGSAYDYLAVYPAGGTNLGKVFATEFFLTFFLTYTAFTVAFEDAEAQKKESMSIKKISDAKGLTLYATTPQSKTGFAPFSIGFVLFSISLSGGTGGAAFNPARMFGPALFSGKWHYLWLYWLGQVLGATTAGLLVNNLHKIGLKAMAREGQSATKAATTVLATSLPLMPMEVGPDHDRDSNIRNPIAPSGTAV</sequence>
<proteinExistence type="inferred from homology"/>
<keyword evidence="4 8" id="KW-1133">Transmembrane helix</keyword>
<comment type="subcellular location">
    <subcellularLocation>
        <location evidence="1">Membrane</location>
        <topology evidence="1">Multi-pass membrane protein</topology>
    </subcellularLocation>
</comment>
<keyword evidence="6" id="KW-0813">Transport</keyword>